<dbReference type="InterPro" id="IPR039104">
    <property type="entry name" value="6PGL"/>
</dbReference>
<dbReference type="SUPFAM" id="SSF100950">
    <property type="entry name" value="NagB/RpiA/CoA transferase-like"/>
    <property type="match status" value="1"/>
</dbReference>
<dbReference type="EC" id="3.1.1.31" evidence="5 7"/>
<comment type="caution">
    <text evidence="9">The sequence shown here is derived from an EMBL/GenBank/DDBJ whole genome shotgun (WGS) entry which is preliminary data.</text>
</comment>
<accession>A0A2H0N660</accession>
<comment type="pathway">
    <text evidence="3 7">Carbohydrate degradation; pentose phosphate pathway; D-ribulose 5-phosphate from D-glucose 6-phosphate (oxidative stage): step 2/3.</text>
</comment>
<dbReference type="Gene3D" id="3.40.50.1360">
    <property type="match status" value="1"/>
</dbReference>
<evidence type="ECO:0000256" key="3">
    <source>
        <dbReference type="ARBA" id="ARBA00004961"/>
    </source>
</evidence>
<name>A0A2H0N660_9BACT</name>
<dbReference type="GO" id="GO:0006098">
    <property type="term" value="P:pentose-phosphate shunt"/>
    <property type="evidence" value="ECO:0007669"/>
    <property type="project" value="UniProtKB-UniPathway"/>
</dbReference>
<dbReference type="PANTHER" id="PTHR11054">
    <property type="entry name" value="6-PHOSPHOGLUCONOLACTONASE"/>
    <property type="match status" value="1"/>
</dbReference>
<evidence type="ECO:0000256" key="4">
    <source>
        <dbReference type="ARBA" id="ARBA00010662"/>
    </source>
</evidence>
<dbReference type="Proteomes" id="UP000229600">
    <property type="component" value="Unassembled WGS sequence"/>
</dbReference>
<evidence type="ECO:0000256" key="2">
    <source>
        <dbReference type="ARBA" id="ARBA00002681"/>
    </source>
</evidence>
<evidence type="ECO:0000259" key="8">
    <source>
        <dbReference type="Pfam" id="PF01182"/>
    </source>
</evidence>
<dbReference type="InterPro" id="IPR005900">
    <property type="entry name" value="6-phosphogluconolactonase_DevB"/>
</dbReference>
<evidence type="ECO:0000313" key="9">
    <source>
        <dbReference type="EMBL" id="PIR04381.1"/>
    </source>
</evidence>
<protein>
    <recommendedName>
        <fullName evidence="6 7">6-phosphogluconolactonase</fullName>
        <shortName evidence="7">6PGL</shortName>
        <ecNumber evidence="5 7">3.1.1.31</ecNumber>
    </recommendedName>
</protein>
<dbReference type="GO" id="GO:0005975">
    <property type="term" value="P:carbohydrate metabolic process"/>
    <property type="evidence" value="ECO:0007669"/>
    <property type="project" value="UniProtKB-UniRule"/>
</dbReference>
<dbReference type="InterPro" id="IPR006148">
    <property type="entry name" value="Glc/Gal-6P_isomerase"/>
</dbReference>
<dbReference type="Pfam" id="PF01182">
    <property type="entry name" value="Glucosamine_iso"/>
    <property type="match status" value="1"/>
</dbReference>
<dbReference type="PANTHER" id="PTHR11054:SF0">
    <property type="entry name" value="6-PHOSPHOGLUCONOLACTONASE"/>
    <property type="match status" value="1"/>
</dbReference>
<gene>
    <name evidence="7 9" type="primary">pgl</name>
    <name evidence="9" type="ORF">COV59_00860</name>
</gene>
<dbReference type="CDD" id="cd01400">
    <property type="entry name" value="6PGL"/>
    <property type="match status" value="1"/>
</dbReference>
<dbReference type="UniPathway" id="UPA00115">
    <property type="reaction ID" value="UER00409"/>
</dbReference>
<evidence type="ECO:0000256" key="7">
    <source>
        <dbReference type="RuleBase" id="RU365095"/>
    </source>
</evidence>
<evidence type="ECO:0000256" key="1">
    <source>
        <dbReference type="ARBA" id="ARBA00000832"/>
    </source>
</evidence>
<evidence type="ECO:0000313" key="10">
    <source>
        <dbReference type="Proteomes" id="UP000229600"/>
    </source>
</evidence>
<keyword evidence="7" id="KW-0378">Hydrolase</keyword>
<dbReference type="EMBL" id="PCWN01000003">
    <property type="protein sequence ID" value="PIR04381.1"/>
    <property type="molecule type" value="Genomic_DNA"/>
</dbReference>
<proteinExistence type="inferred from homology"/>
<dbReference type="InterPro" id="IPR037171">
    <property type="entry name" value="NagB/RpiA_transferase-like"/>
</dbReference>
<comment type="function">
    <text evidence="2 7">Hydrolysis of 6-phosphogluconolactone to 6-phosphogluconate.</text>
</comment>
<evidence type="ECO:0000256" key="6">
    <source>
        <dbReference type="ARBA" id="ARBA00020337"/>
    </source>
</evidence>
<reference evidence="9 10" key="1">
    <citation type="submission" date="2017-09" db="EMBL/GenBank/DDBJ databases">
        <title>Depth-based differentiation of microbial function through sediment-hosted aquifers and enrichment of novel symbionts in the deep terrestrial subsurface.</title>
        <authorList>
            <person name="Probst A.J."/>
            <person name="Ladd B."/>
            <person name="Jarett J.K."/>
            <person name="Geller-Mcgrath D.E."/>
            <person name="Sieber C.M."/>
            <person name="Emerson J.B."/>
            <person name="Anantharaman K."/>
            <person name="Thomas B.C."/>
            <person name="Malmstrom R."/>
            <person name="Stieglmeier M."/>
            <person name="Klingl A."/>
            <person name="Woyke T."/>
            <person name="Ryan C.M."/>
            <person name="Banfield J.F."/>
        </authorList>
    </citation>
    <scope>NUCLEOTIDE SEQUENCE [LARGE SCALE GENOMIC DNA]</scope>
    <source>
        <strain evidence="9">CG11_big_fil_rev_8_21_14_0_20_39_34</strain>
    </source>
</reference>
<comment type="catalytic activity">
    <reaction evidence="1 7">
        <text>6-phospho-D-glucono-1,5-lactone + H2O = 6-phospho-D-gluconate + H(+)</text>
        <dbReference type="Rhea" id="RHEA:12556"/>
        <dbReference type="ChEBI" id="CHEBI:15377"/>
        <dbReference type="ChEBI" id="CHEBI:15378"/>
        <dbReference type="ChEBI" id="CHEBI:57955"/>
        <dbReference type="ChEBI" id="CHEBI:58759"/>
        <dbReference type="EC" id="3.1.1.31"/>
    </reaction>
</comment>
<dbReference type="GO" id="GO:0017057">
    <property type="term" value="F:6-phosphogluconolactonase activity"/>
    <property type="evidence" value="ECO:0007669"/>
    <property type="project" value="UniProtKB-UniRule"/>
</dbReference>
<dbReference type="NCBIfam" id="TIGR01198">
    <property type="entry name" value="pgl"/>
    <property type="match status" value="1"/>
</dbReference>
<organism evidence="9 10">
    <name type="scientific">Candidatus Magasanikbacteria bacterium CG11_big_fil_rev_8_21_14_0_20_39_34</name>
    <dbReference type="NCBI Taxonomy" id="1974653"/>
    <lineage>
        <taxon>Bacteria</taxon>
        <taxon>Candidatus Magasanikiibacteriota</taxon>
    </lineage>
</organism>
<comment type="similarity">
    <text evidence="4 7">Belongs to the glucosamine/galactosamine-6-phosphate isomerase family. 6-phosphogluconolactonase subfamily.</text>
</comment>
<sequence>MTNYQIFSEQQSYIQASLQLIKKICISSEKAVHIALSGGSTPKSLYKALAQEKNIDFSKVEFWMVDERYVSHDDPLSNQKMIQETLIAPLEGKLRAFHFFDTHLPIERCIQEYKDQFDTIERLDLCILGIGEDGHTASLMCGQDAVQNETDSVLYAYNPFDPNPPIQDRMTLGWKSILNSKHVLLLASGLQKKQVMEDFMHRDIPFLQFPSKKLLGHKNLSVFFCEE</sequence>
<evidence type="ECO:0000256" key="5">
    <source>
        <dbReference type="ARBA" id="ARBA00013198"/>
    </source>
</evidence>
<dbReference type="AlphaFoldDB" id="A0A2H0N660"/>
<feature type="domain" description="Glucosamine/galactosamine-6-phosphate isomerase" evidence="8">
    <location>
        <begin position="23"/>
        <end position="203"/>
    </location>
</feature>